<dbReference type="EMBL" id="QXGC01000078">
    <property type="protein sequence ID" value="KAE9250992.1"/>
    <property type="molecule type" value="Genomic_DNA"/>
</dbReference>
<feature type="region of interest" description="Disordered" evidence="8">
    <location>
        <begin position="264"/>
        <end position="289"/>
    </location>
</feature>
<feature type="compositionally biased region" description="Basic and acidic residues" evidence="8">
    <location>
        <begin position="264"/>
        <end position="276"/>
    </location>
</feature>
<keyword evidence="3" id="KW-0963">Cytoplasm</keyword>
<evidence type="ECO:0000256" key="2">
    <source>
        <dbReference type="ARBA" id="ARBA00004496"/>
    </source>
</evidence>
<comment type="subcellular location">
    <subcellularLocation>
        <location evidence="1">Cell projection</location>
        <location evidence="1">Cilium</location>
    </subcellularLocation>
    <subcellularLocation>
        <location evidence="2">Cytoplasm</location>
    </subcellularLocation>
</comment>
<feature type="compositionally biased region" description="Low complexity" evidence="8">
    <location>
        <begin position="278"/>
        <end position="287"/>
    </location>
</feature>
<evidence type="ECO:0000256" key="8">
    <source>
        <dbReference type="SAM" id="MobiDB-lite"/>
    </source>
</evidence>
<dbReference type="Gene3D" id="3.80.10.10">
    <property type="entry name" value="Ribonuclease Inhibitor"/>
    <property type="match status" value="1"/>
</dbReference>
<keyword evidence="4" id="KW-0433">Leucine-rich repeat</keyword>
<evidence type="ECO:0000256" key="1">
    <source>
        <dbReference type="ARBA" id="ARBA00004138"/>
    </source>
</evidence>
<dbReference type="InterPro" id="IPR032675">
    <property type="entry name" value="LRR_dom_sf"/>
</dbReference>
<accession>A0A6A3M4F0</accession>
<dbReference type="Pfam" id="PF23602">
    <property type="entry name" value="CS_DNAAF11_C"/>
    <property type="match status" value="1"/>
</dbReference>
<reference evidence="12 13" key="1">
    <citation type="submission" date="2018-09" db="EMBL/GenBank/DDBJ databases">
        <title>Genomic investigation of the strawberry pathogen Phytophthora fragariae indicates pathogenicity is determined by transcriptional variation in three key races.</title>
        <authorList>
            <person name="Adams T.M."/>
            <person name="Armitage A.D."/>
            <person name="Sobczyk M.K."/>
            <person name="Bates H.J."/>
            <person name="Dunwell J.M."/>
            <person name="Nellist C.F."/>
            <person name="Harrison R.J."/>
        </authorList>
    </citation>
    <scope>NUCLEOTIDE SEQUENCE [LARGE SCALE GENOMIC DNA]</scope>
    <source>
        <strain evidence="11 13">BC-23</strain>
        <strain evidence="10 12">SCRP245</strain>
    </source>
</reference>
<dbReference type="PANTHER" id="PTHR18849:SF0">
    <property type="entry name" value="CILIA- AND FLAGELLA-ASSOCIATED PROTEIN 410-RELATED"/>
    <property type="match status" value="1"/>
</dbReference>
<dbReference type="EMBL" id="QXFW01000078">
    <property type="protein sequence ID" value="KAE9026362.1"/>
    <property type="molecule type" value="Genomic_DNA"/>
</dbReference>
<evidence type="ECO:0000256" key="7">
    <source>
        <dbReference type="ARBA" id="ARBA00023273"/>
    </source>
</evidence>
<keyword evidence="7" id="KW-0966">Cell projection</keyword>
<dbReference type="GO" id="GO:0005737">
    <property type="term" value="C:cytoplasm"/>
    <property type="evidence" value="ECO:0007669"/>
    <property type="project" value="UniProtKB-SubCell"/>
</dbReference>
<gene>
    <name evidence="11" type="ORF">PF004_g2676</name>
    <name evidence="10" type="ORF">PF011_g2578</name>
</gene>
<dbReference type="InterPro" id="IPR056496">
    <property type="entry name" value="CS_DNAAF11_C"/>
</dbReference>
<organism evidence="10 12">
    <name type="scientific">Phytophthora fragariae</name>
    <dbReference type="NCBI Taxonomy" id="53985"/>
    <lineage>
        <taxon>Eukaryota</taxon>
        <taxon>Sar</taxon>
        <taxon>Stramenopiles</taxon>
        <taxon>Oomycota</taxon>
        <taxon>Peronosporomycetes</taxon>
        <taxon>Peronosporales</taxon>
        <taxon>Peronosporaceae</taxon>
        <taxon>Phytophthora</taxon>
    </lineage>
</organism>
<evidence type="ECO:0000256" key="4">
    <source>
        <dbReference type="ARBA" id="ARBA00022614"/>
    </source>
</evidence>
<name>A0A6A3M4F0_9STRA</name>
<keyword evidence="5" id="KW-0677">Repeat</keyword>
<dbReference type="AlphaFoldDB" id="A0A6A3M4F0"/>
<evidence type="ECO:0000256" key="3">
    <source>
        <dbReference type="ARBA" id="ARBA00022490"/>
    </source>
</evidence>
<dbReference type="Proteomes" id="UP000460718">
    <property type="component" value="Unassembled WGS sequence"/>
</dbReference>
<feature type="domain" description="Dynein axonemal assembly factor 11-like CS" evidence="9">
    <location>
        <begin position="163"/>
        <end position="249"/>
    </location>
</feature>
<dbReference type="SUPFAM" id="SSF52058">
    <property type="entry name" value="L domain-like"/>
    <property type="match status" value="1"/>
</dbReference>
<feature type="region of interest" description="Disordered" evidence="8">
    <location>
        <begin position="157"/>
        <end position="195"/>
    </location>
</feature>
<evidence type="ECO:0000313" key="10">
    <source>
        <dbReference type="EMBL" id="KAE9026362.1"/>
    </source>
</evidence>
<evidence type="ECO:0000256" key="5">
    <source>
        <dbReference type="ARBA" id="ARBA00022737"/>
    </source>
</evidence>
<dbReference type="GO" id="GO:0042995">
    <property type="term" value="C:cell projection"/>
    <property type="evidence" value="ECO:0007669"/>
    <property type="project" value="UniProtKB-SubCell"/>
</dbReference>
<evidence type="ECO:0000313" key="12">
    <source>
        <dbReference type="Proteomes" id="UP000460718"/>
    </source>
</evidence>
<evidence type="ECO:0000313" key="13">
    <source>
        <dbReference type="Proteomes" id="UP000476176"/>
    </source>
</evidence>
<protein>
    <recommendedName>
        <fullName evidence="9">Dynein axonemal assembly factor 11-like CS domain-containing protein</fullName>
    </recommendedName>
</protein>
<evidence type="ECO:0000259" key="9">
    <source>
        <dbReference type="Pfam" id="PF23602"/>
    </source>
</evidence>
<keyword evidence="6" id="KW-0969">Cilium</keyword>
<sequence length="330" mass="38780">MPRSTVELLHKRAEHNEGIISTLEKISLHQEEQEKIEVIGTLCRKLRESIDHLKPLRHLRKLYMPGNPCQANWKTGFREFVVASLPQLEILDGKETHRSVRIKALQVFRDRQKFVRCEAKTVHTKMELERKEENPTEEGQVPYTPYTRREMYLEVAEQKEDEEARRRENRLKERNTEAEHEEALPKARVQEERGDEAIRQCNEGTWEFRLMDEILDVILEVDLPRFLDSSLVDVDVHPSYVSFVAKNKAHVTPTQQRRAQLYREEQEKKLEKDKSTNKMKTSKTTRTISRQSKISDELLEAAKKVPKDKHRAVNIRGLVKIKNGEDNNDS</sequence>
<evidence type="ECO:0000256" key="6">
    <source>
        <dbReference type="ARBA" id="ARBA00023069"/>
    </source>
</evidence>
<comment type="caution">
    <text evidence="10">The sequence shown here is derived from an EMBL/GenBank/DDBJ whole genome shotgun (WGS) entry which is preliminary data.</text>
</comment>
<dbReference type="PANTHER" id="PTHR18849">
    <property type="entry name" value="LEUCINE RICH REPEAT PROTEIN"/>
    <property type="match status" value="1"/>
</dbReference>
<proteinExistence type="predicted"/>
<dbReference type="Proteomes" id="UP000476176">
    <property type="component" value="Unassembled WGS sequence"/>
</dbReference>
<evidence type="ECO:0000313" key="11">
    <source>
        <dbReference type="EMBL" id="KAE9250992.1"/>
    </source>
</evidence>